<dbReference type="InterPro" id="IPR025736">
    <property type="entry name" value="PucR_C-HTH_dom"/>
</dbReference>
<dbReference type="InterPro" id="IPR042070">
    <property type="entry name" value="PucR_C-HTH_sf"/>
</dbReference>
<feature type="domain" description="Purine catabolism PurC-like" evidence="1">
    <location>
        <begin position="8"/>
        <end position="125"/>
    </location>
</feature>
<evidence type="ECO:0000259" key="2">
    <source>
        <dbReference type="Pfam" id="PF13556"/>
    </source>
</evidence>
<evidence type="ECO:0000313" key="3">
    <source>
        <dbReference type="EMBL" id="GAA3745766.1"/>
    </source>
</evidence>
<feature type="domain" description="PucR C-terminal helix-turn-helix" evidence="2">
    <location>
        <begin position="422"/>
        <end position="480"/>
    </location>
</feature>
<reference evidence="4" key="1">
    <citation type="journal article" date="2019" name="Int. J. Syst. Evol. Microbiol.">
        <title>The Global Catalogue of Microorganisms (GCM) 10K type strain sequencing project: providing services to taxonomists for standard genome sequencing and annotation.</title>
        <authorList>
            <consortium name="The Broad Institute Genomics Platform"/>
            <consortium name="The Broad Institute Genome Sequencing Center for Infectious Disease"/>
            <person name="Wu L."/>
            <person name="Ma J."/>
        </authorList>
    </citation>
    <scope>NUCLEOTIDE SEQUENCE [LARGE SCALE GENOMIC DNA]</scope>
    <source>
        <strain evidence="4">JCM 17137</strain>
    </source>
</reference>
<accession>A0ABP7FQI4</accession>
<proteinExistence type="predicted"/>
<keyword evidence="4" id="KW-1185">Reference proteome</keyword>
<dbReference type="Pfam" id="PF07905">
    <property type="entry name" value="PucR"/>
    <property type="match status" value="1"/>
</dbReference>
<dbReference type="InterPro" id="IPR051448">
    <property type="entry name" value="CdaR-like_regulators"/>
</dbReference>
<dbReference type="PANTHER" id="PTHR33744">
    <property type="entry name" value="CARBOHYDRATE DIACID REGULATOR"/>
    <property type="match status" value="1"/>
</dbReference>
<dbReference type="InterPro" id="IPR012914">
    <property type="entry name" value="PucR_dom"/>
</dbReference>
<dbReference type="RefSeq" id="WP_344971508.1">
    <property type="nucleotide sequence ID" value="NZ_BAABDD010000010.1"/>
</dbReference>
<protein>
    <submittedName>
        <fullName evidence="3">PucR family transcriptional regulator</fullName>
    </submittedName>
</protein>
<dbReference type="EMBL" id="BAABDD010000010">
    <property type="protein sequence ID" value="GAA3745766.1"/>
    <property type="molecule type" value="Genomic_DNA"/>
</dbReference>
<comment type="caution">
    <text evidence="3">The sequence shown here is derived from an EMBL/GenBank/DDBJ whole genome shotgun (WGS) entry which is preliminary data.</text>
</comment>
<dbReference type="Proteomes" id="UP001500908">
    <property type="component" value="Unassembled WGS sequence"/>
</dbReference>
<evidence type="ECO:0000313" key="4">
    <source>
        <dbReference type="Proteomes" id="UP001500908"/>
    </source>
</evidence>
<dbReference type="Gene3D" id="1.10.10.2840">
    <property type="entry name" value="PucR C-terminal helix-turn-helix domain"/>
    <property type="match status" value="1"/>
</dbReference>
<name>A0ABP7FQI4_9ACTN</name>
<dbReference type="PANTHER" id="PTHR33744:SF1">
    <property type="entry name" value="DNA-BINDING TRANSCRIPTIONAL ACTIVATOR ADER"/>
    <property type="match status" value="1"/>
</dbReference>
<gene>
    <name evidence="3" type="ORF">GCM10022402_26700</name>
</gene>
<evidence type="ECO:0000259" key="1">
    <source>
        <dbReference type="Pfam" id="PF07905"/>
    </source>
</evidence>
<organism evidence="3 4">
    <name type="scientific">Salinactinospora qingdaonensis</name>
    <dbReference type="NCBI Taxonomy" id="702744"/>
    <lineage>
        <taxon>Bacteria</taxon>
        <taxon>Bacillati</taxon>
        <taxon>Actinomycetota</taxon>
        <taxon>Actinomycetes</taxon>
        <taxon>Streptosporangiales</taxon>
        <taxon>Nocardiopsidaceae</taxon>
        <taxon>Salinactinospora</taxon>
    </lineage>
</organism>
<sequence>MPPTLGAVLRARRLHLRLLTDDTRLDNRVRWVAVSELTDPTPYLAGGELVLTTGVRWQETTDLAAYDYVRRLVEHGATALGFGTGVVHEAVPAELLAAARELGLPLLEVPLATPFIAVGEEVSRLVAREEYEGLTRAFDAQRRLTEAALRGERAVVDTLAEEVDRWALLFAPDGELRHAAPESVADRSPALAAEVRALRGARRPTGVSVTVAGDSVALQPLGVGERGRAVLAVGGPRPLETHERTLVNAAVSLLSLELARTAPERRVGLRAAVLTALLAGAIDLNAAARLREALPTEPVVLALAPAATLQQRWPAQLAPHLAADIDDRVVVLGTADSDPAAGLAALTGGPVGAAEPAEYTDLPGAWTRAEAALGAAQRAGAGLVRYRDAPGGLMGLLATPEGLRRAHELLAPLASHRSSAELVASLRAYLAAAGRWDAAAESLRVHRHTLRYRIARIRELLPGDLDDPDYRAELWLALRVARDSPDAAR</sequence>
<dbReference type="Pfam" id="PF13556">
    <property type="entry name" value="HTH_30"/>
    <property type="match status" value="1"/>
</dbReference>